<organism evidence="4 5">
    <name type="scientific">Scylla paramamosain</name>
    <name type="common">Mud crab</name>
    <dbReference type="NCBI Taxonomy" id="85552"/>
    <lineage>
        <taxon>Eukaryota</taxon>
        <taxon>Metazoa</taxon>
        <taxon>Ecdysozoa</taxon>
        <taxon>Arthropoda</taxon>
        <taxon>Crustacea</taxon>
        <taxon>Multicrustacea</taxon>
        <taxon>Malacostraca</taxon>
        <taxon>Eumalacostraca</taxon>
        <taxon>Eucarida</taxon>
        <taxon>Decapoda</taxon>
        <taxon>Pleocyemata</taxon>
        <taxon>Brachyura</taxon>
        <taxon>Eubrachyura</taxon>
        <taxon>Portunoidea</taxon>
        <taxon>Portunidae</taxon>
        <taxon>Portuninae</taxon>
        <taxon>Scylla</taxon>
    </lineage>
</organism>
<dbReference type="PANTHER" id="PTHR47327">
    <property type="entry name" value="FI18240P1-RELATED"/>
    <property type="match status" value="1"/>
</dbReference>
<evidence type="ECO:0000259" key="3">
    <source>
        <dbReference type="PROSITE" id="PS51034"/>
    </source>
</evidence>
<name>A0AAW0UQA0_SCYPA</name>
<feature type="signal peptide" evidence="2">
    <location>
        <begin position="1"/>
        <end position="21"/>
    </location>
</feature>
<keyword evidence="5" id="KW-1185">Reference proteome</keyword>
<feature type="chain" id="PRO_5043620538" description="ZP domain-containing protein" evidence="2">
    <location>
        <begin position="22"/>
        <end position="428"/>
    </location>
</feature>
<evidence type="ECO:0000313" key="5">
    <source>
        <dbReference type="Proteomes" id="UP001487740"/>
    </source>
</evidence>
<proteinExistence type="predicted"/>
<gene>
    <name evidence="4" type="ORF">O3P69_001140</name>
</gene>
<dbReference type="PANTHER" id="PTHR47327:SF7">
    <property type="entry name" value="GH08941P"/>
    <property type="match status" value="1"/>
</dbReference>
<comment type="caution">
    <text evidence="4">The sequence shown here is derived from an EMBL/GenBank/DDBJ whole genome shotgun (WGS) entry which is preliminary data.</text>
</comment>
<keyword evidence="1" id="KW-0175">Coiled coil</keyword>
<keyword evidence="2" id="KW-0732">Signal</keyword>
<accession>A0AAW0UQA0</accession>
<dbReference type="SMART" id="SM00241">
    <property type="entry name" value="ZP"/>
    <property type="match status" value="1"/>
</dbReference>
<sequence>MGDFKAATTLLLLLAATTVMAGFGNLNLSRGGHISGCKEISEYITVNHDDDDDSMEIQVMMDQNGRRVTQVSLKGFENFEECRAMKKHNYYLLRMNDSGKGCGYNRCTNLVTGKKTYSAKLIIKFSTGNDEEKSIVCSSGGKQKRDVLPPEFIEPDFIEITSEVSGTAPIPILNVGVRQNGQLVGGQISVRPGTPLTMEVFLDDVSAKIYGILMHNMEVTDMANKRETIIFNGCSVDPILFDNFITTTGDTVAAKFRAFKFPETNYVMFRGTVDVCLDKCQGIACSNGQVGYGRRRRGIDDQTPDPNKIFEVTMMTILKIEEPLNDTMSLEKRLAEEVQNQMAEELKTMELALQEMKEERMMMEQALREETNPWRRPAVVSVIGEDRTSIQSSERREPGYINYSSAETLSQSLLLLGVTAAALLALRV</sequence>
<protein>
    <recommendedName>
        <fullName evidence="3">ZP domain-containing protein</fullName>
    </recommendedName>
</protein>
<dbReference type="InterPro" id="IPR052774">
    <property type="entry name" value="Celegans_DevNeuronal_Protein"/>
</dbReference>
<dbReference type="InterPro" id="IPR042235">
    <property type="entry name" value="ZP-C_dom"/>
</dbReference>
<evidence type="ECO:0000313" key="4">
    <source>
        <dbReference type="EMBL" id="KAK8401829.1"/>
    </source>
</evidence>
<feature type="coiled-coil region" evidence="1">
    <location>
        <begin position="335"/>
        <end position="369"/>
    </location>
</feature>
<dbReference type="AlphaFoldDB" id="A0AAW0UQA0"/>
<evidence type="ECO:0000256" key="2">
    <source>
        <dbReference type="SAM" id="SignalP"/>
    </source>
</evidence>
<dbReference type="Proteomes" id="UP001487740">
    <property type="component" value="Unassembled WGS sequence"/>
</dbReference>
<dbReference type="EMBL" id="JARAKH010000008">
    <property type="protein sequence ID" value="KAK8401829.1"/>
    <property type="molecule type" value="Genomic_DNA"/>
</dbReference>
<dbReference type="Gene3D" id="2.60.40.4100">
    <property type="entry name" value="Zona pellucida, ZP-C domain"/>
    <property type="match status" value="1"/>
</dbReference>
<evidence type="ECO:0000256" key="1">
    <source>
        <dbReference type="SAM" id="Coils"/>
    </source>
</evidence>
<reference evidence="4 5" key="1">
    <citation type="submission" date="2023-03" db="EMBL/GenBank/DDBJ databases">
        <title>High-quality genome of Scylla paramamosain provides insights in environmental adaptation.</title>
        <authorList>
            <person name="Zhang L."/>
        </authorList>
    </citation>
    <scope>NUCLEOTIDE SEQUENCE [LARGE SCALE GENOMIC DNA]</scope>
    <source>
        <strain evidence="4">LZ_2023a</strain>
        <tissue evidence="4">Muscle</tissue>
    </source>
</reference>
<dbReference type="PROSITE" id="PS51034">
    <property type="entry name" value="ZP_2"/>
    <property type="match status" value="1"/>
</dbReference>
<dbReference type="InterPro" id="IPR001507">
    <property type="entry name" value="ZP_dom"/>
</dbReference>
<dbReference type="GO" id="GO:0009653">
    <property type="term" value="P:anatomical structure morphogenesis"/>
    <property type="evidence" value="ECO:0007669"/>
    <property type="project" value="TreeGrafter"/>
</dbReference>
<feature type="domain" description="ZP" evidence="3">
    <location>
        <begin position="49"/>
        <end position="292"/>
    </location>
</feature>